<dbReference type="EnsemblMetazoa" id="CJA23214.1">
    <property type="protein sequence ID" value="CJA23214.1"/>
    <property type="gene ID" value="WBGene00178786"/>
</dbReference>
<dbReference type="GO" id="GO:0005666">
    <property type="term" value="C:RNA polymerase III complex"/>
    <property type="evidence" value="ECO:0007669"/>
    <property type="project" value="UniProtKB-UniRule"/>
</dbReference>
<keyword evidence="1" id="KW-0539">Nucleus</keyword>
<dbReference type="GO" id="GO:0003697">
    <property type="term" value="F:single-stranded DNA binding"/>
    <property type="evidence" value="ECO:0007669"/>
    <property type="project" value="UniProtKB-UniRule"/>
</dbReference>
<dbReference type="Gene3D" id="6.10.140.1450">
    <property type="match status" value="1"/>
</dbReference>
<proteinExistence type="inferred from homology"/>
<dbReference type="Proteomes" id="UP000005237">
    <property type="component" value="Unassembled WGS sequence"/>
</dbReference>
<dbReference type="InterPro" id="IPR039748">
    <property type="entry name" value="RPC3"/>
</dbReference>
<name>A0A8R1E610_CAEJA</name>
<evidence type="ECO:0000313" key="3">
    <source>
        <dbReference type="Proteomes" id="UP000005237"/>
    </source>
</evidence>
<evidence type="ECO:0000313" key="2">
    <source>
        <dbReference type="EnsemblMetazoa" id="CJA23214.1"/>
    </source>
</evidence>
<comment type="subunit">
    <text evidence="1">Component of the RNA polymerase III (Pol III) complex consisting of 17 subunits.</text>
</comment>
<accession>A0A8R1E610</accession>
<dbReference type="PANTHER" id="PTHR12949">
    <property type="entry name" value="RNA POLYMERASE III DNA DIRECTED -RELATED"/>
    <property type="match status" value="1"/>
</dbReference>
<keyword evidence="1" id="KW-0240">DNA-directed RNA polymerase</keyword>
<comment type="subcellular location">
    <subcellularLocation>
        <location evidence="1">Nucleus</location>
    </subcellularLocation>
</comment>
<reference evidence="3" key="1">
    <citation type="submission" date="2010-08" db="EMBL/GenBank/DDBJ databases">
        <authorList>
            <consortium name="Caenorhabditis japonica Sequencing Consortium"/>
            <person name="Wilson R.K."/>
        </authorList>
    </citation>
    <scope>NUCLEOTIDE SEQUENCE [LARGE SCALE GENOMIC DNA]</scope>
    <source>
        <strain evidence="3">DF5081</strain>
    </source>
</reference>
<organism evidence="2 3">
    <name type="scientific">Caenorhabditis japonica</name>
    <dbReference type="NCBI Taxonomy" id="281687"/>
    <lineage>
        <taxon>Eukaryota</taxon>
        <taxon>Metazoa</taxon>
        <taxon>Ecdysozoa</taxon>
        <taxon>Nematoda</taxon>
        <taxon>Chromadorea</taxon>
        <taxon>Rhabditida</taxon>
        <taxon>Rhabditina</taxon>
        <taxon>Rhabditomorpha</taxon>
        <taxon>Rhabditoidea</taxon>
        <taxon>Rhabditidae</taxon>
        <taxon>Peloderinae</taxon>
        <taxon>Caenorhabditis</taxon>
    </lineage>
</organism>
<dbReference type="AlphaFoldDB" id="A0A8R1E610"/>
<comment type="similarity">
    <text evidence="1">Belongs to the eukaryotic RPC3/POLR3C RNA polymerase subunit family.</text>
</comment>
<keyword evidence="1" id="KW-0804">Transcription</keyword>
<protein>
    <recommendedName>
        <fullName evidence="1">DNA-directed RNA polymerase III subunit RPC3</fullName>
        <shortName evidence="1">RNA polymerase III subunit C3</shortName>
    </recommendedName>
</protein>
<reference evidence="2" key="2">
    <citation type="submission" date="2022-06" db="UniProtKB">
        <authorList>
            <consortium name="EnsemblMetazoa"/>
        </authorList>
    </citation>
    <scope>IDENTIFICATION</scope>
    <source>
        <strain evidence="2">DF5081</strain>
    </source>
</reference>
<evidence type="ECO:0000256" key="1">
    <source>
        <dbReference type="RuleBase" id="RU367076"/>
    </source>
</evidence>
<dbReference type="PANTHER" id="PTHR12949:SF0">
    <property type="entry name" value="DNA-DIRECTED RNA POLYMERASE III SUBUNIT RPC3"/>
    <property type="match status" value="1"/>
</dbReference>
<comment type="function">
    <text evidence="1">DNA-dependent RNA polymerase catalyzes the transcription of DNA into RNA using the four ribonucleoside triphosphates as substrates. Specific core component of RNA polymerase III which synthesizes small RNAs, such as 5S rRNA and tRNAs.</text>
</comment>
<sequence>MEYEYLLAWIDDRTEARCRICDREWKETVPVGRTNDFQPARTFYLYHVDLPRTVRGLVEYTCKLVRNLVLRQRHGRSDNKAVLDKDAAVQPIVENIRSSDLDEASKLAQIAEVEEMYLPGPDRAQLNRFRKAQAALLAAQDQSIRVLLIFKLFLASGQT</sequence>
<keyword evidence="3" id="KW-1185">Reference proteome</keyword>